<name>A0A1Q5UJ56_9EURO</name>
<feature type="compositionally biased region" description="Pro residues" evidence="1">
    <location>
        <begin position="62"/>
        <end position="75"/>
    </location>
</feature>
<feature type="region of interest" description="Disordered" evidence="1">
    <location>
        <begin position="33"/>
        <end position="77"/>
    </location>
</feature>
<dbReference type="Proteomes" id="UP000186955">
    <property type="component" value="Unassembled WGS sequence"/>
</dbReference>
<dbReference type="InterPro" id="IPR011333">
    <property type="entry name" value="SKP1/BTB/POZ_sf"/>
</dbReference>
<dbReference type="STRING" id="1316194.A0A1Q5UJ56"/>
<sequence length="253" mass="27577">MDDRYRKRAMLSRRPAPAPALAPVALFSRYRAAKASSIRSRRNLRDSASSGSSRRIEKRRPAGPPDVSPTRPPTSPIVILRVGPQQRLFAAHESILSASPFFAAQCSSQTPSPPPPSHPHIHAPSKRIDLANEHPEILSCVLEYLYKGDYTPRLQHNPAKGIWTLEDDIPQSTTTPNPSTIGATSSTLSPTAVIWHQTANAPILRDTAIYCAALTYRLPSLARLALRKQGLHDDVFPSAMSVCSSAVPEGLGR</sequence>
<dbReference type="SUPFAM" id="SSF54695">
    <property type="entry name" value="POZ domain"/>
    <property type="match status" value="1"/>
</dbReference>
<evidence type="ECO:0000313" key="3">
    <source>
        <dbReference type="EMBL" id="OKP12525.1"/>
    </source>
</evidence>
<evidence type="ECO:0000259" key="2">
    <source>
        <dbReference type="PROSITE" id="PS50097"/>
    </source>
</evidence>
<dbReference type="PANTHER" id="PTHR47843:SF1">
    <property type="entry name" value="BTB DOMAIN-CONTAINING PROTEIN"/>
    <property type="match status" value="1"/>
</dbReference>
<dbReference type="PANTHER" id="PTHR47843">
    <property type="entry name" value="BTB DOMAIN-CONTAINING PROTEIN-RELATED"/>
    <property type="match status" value="1"/>
</dbReference>
<protein>
    <recommendedName>
        <fullName evidence="2">BTB domain-containing protein</fullName>
    </recommendedName>
</protein>
<dbReference type="AlphaFoldDB" id="A0A1Q5UJ56"/>
<evidence type="ECO:0000256" key="1">
    <source>
        <dbReference type="SAM" id="MobiDB-lite"/>
    </source>
</evidence>
<feature type="domain" description="BTB" evidence="2">
    <location>
        <begin position="78"/>
        <end position="154"/>
    </location>
</feature>
<keyword evidence="4" id="KW-1185">Reference proteome</keyword>
<dbReference type="PROSITE" id="PS50097">
    <property type="entry name" value="BTB"/>
    <property type="match status" value="1"/>
</dbReference>
<dbReference type="EMBL" id="MNBE01000205">
    <property type="protein sequence ID" value="OKP12525.1"/>
    <property type="molecule type" value="Genomic_DNA"/>
</dbReference>
<accession>A0A1Q5UJ56</accession>
<feature type="region of interest" description="Disordered" evidence="1">
    <location>
        <begin position="105"/>
        <end position="124"/>
    </location>
</feature>
<comment type="caution">
    <text evidence="3">The sequence shown here is derived from an EMBL/GenBank/DDBJ whole genome shotgun (WGS) entry which is preliminary data.</text>
</comment>
<proteinExistence type="predicted"/>
<reference evidence="3 4" key="1">
    <citation type="submission" date="2016-10" db="EMBL/GenBank/DDBJ databases">
        <title>Genome sequence of the ascomycete fungus Penicillium subrubescens.</title>
        <authorList>
            <person name="De Vries R.P."/>
            <person name="Peng M."/>
            <person name="Dilokpimol A."/>
            <person name="Hilden K."/>
            <person name="Makela M.R."/>
            <person name="Grigoriev I."/>
            <person name="Riley R."/>
            <person name="Granchi Z."/>
        </authorList>
    </citation>
    <scope>NUCLEOTIDE SEQUENCE [LARGE SCALE GENOMIC DNA]</scope>
    <source>
        <strain evidence="3 4">CBS 132785</strain>
    </source>
</reference>
<dbReference type="Gene3D" id="3.30.710.10">
    <property type="entry name" value="Potassium Channel Kv1.1, Chain A"/>
    <property type="match status" value="1"/>
</dbReference>
<gene>
    <name evidence="3" type="ORF">PENSUB_1891</name>
</gene>
<organism evidence="3 4">
    <name type="scientific">Penicillium subrubescens</name>
    <dbReference type="NCBI Taxonomy" id="1316194"/>
    <lineage>
        <taxon>Eukaryota</taxon>
        <taxon>Fungi</taxon>
        <taxon>Dikarya</taxon>
        <taxon>Ascomycota</taxon>
        <taxon>Pezizomycotina</taxon>
        <taxon>Eurotiomycetes</taxon>
        <taxon>Eurotiomycetidae</taxon>
        <taxon>Eurotiales</taxon>
        <taxon>Aspergillaceae</taxon>
        <taxon>Penicillium</taxon>
    </lineage>
</organism>
<dbReference type="InterPro" id="IPR000210">
    <property type="entry name" value="BTB/POZ_dom"/>
</dbReference>
<dbReference type="CDD" id="cd18186">
    <property type="entry name" value="BTB_POZ_ZBTB_KLHL-like"/>
    <property type="match status" value="1"/>
</dbReference>
<evidence type="ECO:0000313" key="4">
    <source>
        <dbReference type="Proteomes" id="UP000186955"/>
    </source>
</evidence>